<dbReference type="Proteomes" id="UP000780801">
    <property type="component" value="Unassembled WGS sequence"/>
</dbReference>
<evidence type="ECO:0000256" key="1">
    <source>
        <dbReference type="SAM" id="MobiDB-lite"/>
    </source>
</evidence>
<reference evidence="2" key="1">
    <citation type="journal article" date="2020" name="Fungal Divers.">
        <title>Resolving the Mortierellaceae phylogeny through synthesis of multi-gene phylogenetics and phylogenomics.</title>
        <authorList>
            <person name="Vandepol N."/>
            <person name="Liber J."/>
            <person name="Desiro A."/>
            <person name="Na H."/>
            <person name="Kennedy M."/>
            <person name="Barry K."/>
            <person name="Grigoriev I.V."/>
            <person name="Miller A.N."/>
            <person name="O'Donnell K."/>
            <person name="Stajich J.E."/>
            <person name="Bonito G."/>
        </authorList>
    </citation>
    <scope>NUCLEOTIDE SEQUENCE</scope>
    <source>
        <strain evidence="2">KOD1015</strain>
    </source>
</reference>
<protein>
    <submittedName>
        <fullName evidence="2">Uncharacterized protein</fullName>
    </submittedName>
</protein>
<proteinExistence type="predicted"/>
<comment type="caution">
    <text evidence="2">The sequence shown here is derived from an EMBL/GenBank/DDBJ whole genome shotgun (WGS) entry which is preliminary data.</text>
</comment>
<gene>
    <name evidence="2" type="ORF">BGW38_005059</name>
</gene>
<feature type="region of interest" description="Disordered" evidence="1">
    <location>
        <begin position="1"/>
        <end position="27"/>
    </location>
</feature>
<dbReference type="AlphaFoldDB" id="A0A9P6FQG9"/>
<organism evidence="2 3">
    <name type="scientific">Lunasporangiospora selenospora</name>
    <dbReference type="NCBI Taxonomy" id="979761"/>
    <lineage>
        <taxon>Eukaryota</taxon>
        <taxon>Fungi</taxon>
        <taxon>Fungi incertae sedis</taxon>
        <taxon>Mucoromycota</taxon>
        <taxon>Mortierellomycotina</taxon>
        <taxon>Mortierellomycetes</taxon>
        <taxon>Mortierellales</taxon>
        <taxon>Mortierellaceae</taxon>
        <taxon>Lunasporangiospora</taxon>
    </lineage>
</organism>
<dbReference type="EMBL" id="JAABOA010003205">
    <property type="protein sequence ID" value="KAF9578915.1"/>
    <property type="molecule type" value="Genomic_DNA"/>
</dbReference>
<keyword evidence="3" id="KW-1185">Reference proteome</keyword>
<evidence type="ECO:0000313" key="2">
    <source>
        <dbReference type="EMBL" id="KAF9578915.1"/>
    </source>
</evidence>
<accession>A0A9P6FQG9</accession>
<feature type="non-terminal residue" evidence="2">
    <location>
        <position position="1"/>
    </location>
</feature>
<name>A0A9P6FQG9_9FUNG</name>
<evidence type="ECO:0000313" key="3">
    <source>
        <dbReference type="Proteomes" id="UP000780801"/>
    </source>
</evidence>
<sequence>VDSELDDETVARTEVASPGTLGGRGAAAPTAAGVAAAGVVSEEVAVASAGSFVDESPERNENMVYV</sequence>